<name>A0A7N0TMA7_KALFE</name>
<feature type="domain" description="Di19 zinc-binding" evidence="1">
    <location>
        <begin position="44"/>
        <end position="95"/>
    </location>
</feature>
<reference evidence="2" key="1">
    <citation type="submission" date="2021-01" db="UniProtKB">
        <authorList>
            <consortium name="EnsemblPlants"/>
        </authorList>
    </citation>
    <scope>IDENTIFICATION</scope>
</reference>
<dbReference type="InterPro" id="IPR008598">
    <property type="entry name" value="Di19_Zn-bd"/>
</dbReference>
<evidence type="ECO:0000313" key="3">
    <source>
        <dbReference type="Proteomes" id="UP000594263"/>
    </source>
</evidence>
<dbReference type="OMA" id="ELCCHIQ"/>
<sequence>MDNHPWQHLMSTQLPQSRSDVIISNDYGEEAHWDEEGDEIYAGFPCPYCNDDFDLVELCCHIQDAHFAHPKNGVCPVCAVVVTTNMIAHLTKQHGKMIKISFFF</sequence>
<dbReference type="InterPro" id="IPR033347">
    <property type="entry name" value="Di19"/>
</dbReference>
<accession>A0A7N0TMA7</accession>
<dbReference type="EnsemblPlants" id="Kaladp0040s0016.1.v1.1">
    <property type="protein sequence ID" value="Kaladp0040s0016.1.v1.1"/>
    <property type="gene ID" value="Kaladp0040s0016.v1.1"/>
</dbReference>
<proteinExistence type="predicted"/>
<dbReference type="AlphaFoldDB" id="A0A7N0TMA7"/>
<evidence type="ECO:0000313" key="2">
    <source>
        <dbReference type="EnsemblPlants" id="Kaladp0040s0016.1.v1.1"/>
    </source>
</evidence>
<dbReference type="PANTHER" id="PTHR31875:SF26">
    <property type="entry name" value="PROTEIN DEHYDRATION-INDUCED 19-RELATED"/>
    <property type="match status" value="1"/>
</dbReference>
<keyword evidence="3" id="KW-1185">Reference proteome</keyword>
<dbReference type="Pfam" id="PF05605">
    <property type="entry name" value="zf-Di19"/>
    <property type="match status" value="1"/>
</dbReference>
<dbReference type="Proteomes" id="UP000594263">
    <property type="component" value="Unplaced"/>
</dbReference>
<dbReference type="Gramene" id="Kaladp0040s0016.1.v1.1">
    <property type="protein sequence ID" value="Kaladp0040s0016.1.v1.1"/>
    <property type="gene ID" value="Kaladp0040s0016.v1.1"/>
</dbReference>
<evidence type="ECO:0000259" key="1">
    <source>
        <dbReference type="Pfam" id="PF05605"/>
    </source>
</evidence>
<organism evidence="2 3">
    <name type="scientific">Kalanchoe fedtschenkoi</name>
    <name type="common">Lavender scallops</name>
    <name type="synonym">South American air plant</name>
    <dbReference type="NCBI Taxonomy" id="63787"/>
    <lineage>
        <taxon>Eukaryota</taxon>
        <taxon>Viridiplantae</taxon>
        <taxon>Streptophyta</taxon>
        <taxon>Embryophyta</taxon>
        <taxon>Tracheophyta</taxon>
        <taxon>Spermatophyta</taxon>
        <taxon>Magnoliopsida</taxon>
        <taxon>eudicotyledons</taxon>
        <taxon>Gunneridae</taxon>
        <taxon>Pentapetalae</taxon>
        <taxon>Saxifragales</taxon>
        <taxon>Crassulaceae</taxon>
        <taxon>Kalanchoe</taxon>
    </lineage>
</organism>
<protein>
    <recommendedName>
        <fullName evidence="1">Di19 zinc-binding domain-containing protein</fullName>
    </recommendedName>
</protein>
<dbReference type="PANTHER" id="PTHR31875">
    <property type="entry name" value="PROTEIN DEHYDRATION-INDUCED 19"/>
    <property type="match status" value="1"/>
</dbReference>